<evidence type="ECO:0000313" key="1">
    <source>
        <dbReference type="EMBL" id="EPG73766.1"/>
    </source>
</evidence>
<organism evidence="1 2">
    <name type="scientific">Leptospira fainei serovar Hurstbridge str. BUT 6</name>
    <dbReference type="NCBI Taxonomy" id="1193011"/>
    <lineage>
        <taxon>Bacteria</taxon>
        <taxon>Pseudomonadati</taxon>
        <taxon>Spirochaetota</taxon>
        <taxon>Spirochaetia</taxon>
        <taxon>Leptospirales</taxon>
        <taxon>Leptospiraceae</taxon>
        <taxon>Leptospira</taxon>
    </lineage>
</organism>
<protein>
    <submittedName>
        <fullName evidence="1">Uncharacterized protein</fullName>
    </submittedName>
</protein>
<keyword evidence="2" id="KW-1185">Reference proteome</keyword>
<dbReference type="AlphaFoldDB" id="S3UTL3"/>
<comment type="caution">
    <text evidence="1">The sequence shown here is derived from an EMBL/GenBank/DDBJ whole genome shotgun (WGS) entry which is preliminary data.</text>
</comment>
<reference evidence="1" key="1">
    <citation type="submission" date="2013-04" db="EMBL/GenBank/DDBJ databases">
        <authorList>
            <person name="Harkins D.M."/>
            <person name="Durkin A.S."/>
            <person name="Selengut J.D."/>
            <person name="Sanka R."/>
            <person name="DePew J."/>
            <person name="Purushe J."/>
            <person name="Ahmed A."/>
            <person name="van der Linden H."/>
            <person name="Goris M.G.A."/>
            <person name="Hartskeerl R.A."/>
            <person name="Vinetz J.M."/>
            <person name="Sutton G.G."/>
            <person name="Nelson W.C."/>
            <person name="Fouts D.E."/>
        </authorList>
    </citation>
    <scope>NUCLEOTIDE SEQUENCE [LARGE SCALE GENOMIC DNA]</scope>
    <source>
        <strain evidence="1">BUT 6</strain>
    </source>
</reference>
<accession>S3UTL3</accession>
<dbReference type="EMBL" id="AKWZ02000010">
    <property type="protein sequence ID" value="EPG73766.1"/>
    <property type="molecule type" value="Genomic_DNA"/>
</dbReference>
<evidence type="ECO:0000313" key="2">
    <source>
        <dbReference type="Proteomes" id="UP000014540"/>
    </source>
</evidence>
<gene>
    <name evidence="1" type="ORF">LEP1GSC058_2967</name>
</gene>
<sequence>MPRVEKGCHIINFVKLRQFRRCAPAPAQEGRGLLGQMNLRIENPLF</sequence>
<proteinExistence type="predicted"/>
<name>S3UTL3_9LEPT</name>
<dbReference type="Proteomes" id="UP000014540">
    <property type="component" value="Unassembled WGS sequence"/>
</dbReference>